<dbReference type="Pfam" id="PF13561">
    <property type="entry name" value="adh_short_C2"/>
    <property type="match status" value="1"/>
</dbReference>
<dbReference type="Proteomes" id="UP000244066">
    <property type="component" value="Unassembled WGS sequence"/>
</dbReference>
<dbReference type="NCBIfam" id="TIGR01830">
    <property type="entry name" value="3oxo_ACP_reduc"/>
    <property type="match status" value="1"/>
</dbReference>
<evidence type="ECO:0000256" key="3">
    <source>
        <dbReference type="ARBA" id="ARBA00023002"/>
    </source>
</evidence>
<dbReference type="Gene3D" id="3.40.50.720">
    <property type="entry name" value="NAD(P)-binding Rossmann-like Domain"/>
    <property type="match status" value="1"/>
</dbReference>
<dbReference type="SUPFAM" id="SSF51735">
    <property type="entry name" value="NAD(P)-binding Rossmann-fold domains"/>
    <property type="match status" value="1"/>
</dbReference>
<dbReference type="InterPro" id="IPR002347">
    <property type="entry name" value="SDR_fam"/>
</dbReference>
<feature type="active site" description="Proton acceptor" evidence="4">
    <location>
        <position position="156"/>
    </location>
</feature>
<feature type="binding site" evidence="5">
    <location>
        <begin position="156"/>
        <end position="160"/>
    </location>
    <ligand>
        <name>NADP(+)</name>
        <dbReference type="ChEBI" id="CHEBI:58349"/>
    </ligand>
</feature>
<dbReference type="NCBIfam" id="NF005559">
    <property type="entry name" value="PRK07231.1"/>
    <property type="match status" value="1"/>
</dbReference>
<protein>
    <submittedName>
        <fullName evidence="7">Beta-ketoacyl-ACP reductase</fullName>
    </submittedName>
</protein>
<dbReference type="PRINTS" id="PR00080">
    <property type="entry name" value="SDRFAMILY"/>
</dbReference>
<keyword evidence="3" id="KW-0560">Oxidoreductase</keyword>
<dbReference type="PANTHER" id="PTHR42879">
    <property type="entry name" value="3-OXOACYL-(ACYL-CARRIER-PROTEIN) REDUCTASE"/>
    <property type="match status" value="1"/>
</dbReference>
<dbReference type="EMBL" id="NDWU01000005">
    <property type="protein sequence ID" value="PUA33008.1"/>
    <property type="molecule type" value="Genomic_DNA"/>
</dbReference>
<organism evidence="7 8">
    <name type="scientific">Candidatus Terraquivivens tikiterensis</name>
    <dbReference type="NCBI Taxonomy" id="1980982"/>
    <lineage>
        <taxon>Archaea</taxon>
        <taxon>Nitrososphaerota</taxon>
        <taxon>Candidatus Wolframiiraptoraceae</taxon>
        <taxon>Candidatus Terraquivivens</taxon>
    </lineage>
</organism>
<dbReference type="InterPro" id="IPR057326">
    <property type="entry name" value="KR_dom"/>
</dbReference>
<keyword evidence="2 5" id="KW-0521">NADP</keyword>
<reference evidence="7 8" key="1">
    <citation type="submission" date="2017-04" db="EMBL/GenBank/DDBJ databases">
        <title>Draft Aigarchaeota genome from a New Zealand hot spring.</title>
        <authorList>
            <person name="Reysenbach A.-L."/>
            <person name="Donaho J.A."/>
            <person name="Gerhart J."/>
            <person name="Kelley J.F."/>
            <person name="Kouba K."/>
            <person name="Podar M."/>
            <person name="Stott M."/>
        </authorList>
    </citation>
    <scope>NUCLEOTIDE SEQUENCE [LARGE SCALE GENOMIC DNA]</scope>
    <source>
        <strain evidence="7">NZ13_MG1</strain>
    </source>
</reference>
<dbReference type="FunFam" id="3.40.50.720:FF:000115">
    <property type="entry name" value="3-oxoacyl-[acyl-carrier-protein] reductase FabG"/>
    <property type="match status" value="1"/>
</dbReference>
<evidence type="ECO:0000256" key="1">
    <source>
        <dbReference type="ARBA" id="ARBA00006484"/>
    </source>
</evidence>
<gene>
    <name evidence="7" type="ORF">B9J98_02720</name>
</gene>
<accession>A0A2R7Y656</accession>
<feature type="binding site" evidence="5">
    <location>
        <position position="189"/>
    </location>
    <ligand>
        <name>NADP(+)</name>
        <dbReference type="ChEBI" id="CHEBI:58349"/>
    </ligand>
</feature>
<dbReference type="PROSITE" id="PS00061">
    <property type="entry name" value="ADH_SHORT"/>
    <property type="match status" value="1"/>
</dbReference>
<dbReference type="AlphaFoldDB" id="A0A2R7Y656"/>
<evidence type="ECO:0000313" key="7">
    <source>
        <dbReference type="EMBL" id="PUA33008.1"/>
    </source>
</evidence>
<dbReference type="InterPro" id="IPR011284">
    <property type="entry name" value="3oxo_ACP_reduc"/>
</dbReference>
<dbReference type="GO" id="GO:0051287">
    <property type="term" value="F:NAD binding"/>
    <property type="evidence" value="ECO:0007669"/>
    <property type="project" value="InterPro"/>
</dbReference>
<evidence type="ECO:0000259" key="6">
    <source>
        <dbReference type="SMART" id="SM00822"/>
    </source>
</evidence>
<dbReference type="SMART" id="SM00822">
    <property type="entry name" value="PKS_KR"/>
    <property type="match status" value="1"/>
</dbReference>
<dbReference type="NCBIfam" id="NF004198">
    <property type="entry name" value="PRK05653.1-3"/>
    <property type="match status" value="1"/>
</dbReference>
<evidence type="ECO:0000313" key="8">
    <source>
        <dbReference type="Proteomes" id="UP000244066"/>
    </source>
</evidence>
<name>A0A2R7Y656_9ARCH</name>
<feature type="binding site" evidence="5">
    <location>
        <begin position="13"/>
        <end position="16"/>
    </location>
    <ligand>
        <name>NADP(+)</name>
        <dbReference type="ChEBI" id="CHEBI:58349"/>
    </ligand>
</feature>
<dbReference type="InterPro" id="IPR020904">
    <property type="entry name" value="Sc_DH/Rdtase_CS"/>
</dbReference>
<feature type="binding site" evidence="5">
    <location>
        <position position="91"/>
    </location>
    <ligand>
        <name>NADP(+)</name>
        <dbReference type="ChEBI" id="CHEBI:58349"/>
    </ligand>
</feature>
<feature type="domain" description="Ketoreductase" evidence="6">
    <location>
        <begin position="7"/>
        <end position="187"/>
    </location>
</feature>
<dbReference type="InterPro" id="IPR050259">
    <property type="entry name" value="SDR"/>
</dbReference>
<evidence type="ECO:0000256" key="2">
    <source>
        <dbReference type="ARBA" id="ARBA00022857"/>
    </source>
</evidence>
<sequence length="250" mass="26594">MGELDGKVAIVTGSGRGIGRAIALALASKGADVVVNVSKSVEEMNRVVKEIKDLGRKAIGIVADVSRMSEAEKLIKETIGSLGKVDILVNNAGIARPAMCYKITEEEWSSVINVNLTGTLNCIRAVAPHMIERRTGKIINIASIAGRDGMIGNINYAASKAGIFGLTKTAAKELARYGITVNAVAPGFIETAMTEWLKEPKFQEKYIPRIPLGRIGKPEEVAALVVFLASDKSNYITGEIIALDGGLVMI</sequence>
<evidence type="ECO:0000256" key="4">
    <source>
        <dbReference type="PIRSR" id="PIRSR611284-1"/>
    </source>
</evidence>
<dbReference type="PANTHER" id="PTHR42879:SF2">
    <property type="entry name" value="3-OXOACYL-[ACYL-CARRIER-PROTEIN] REDUCTASE FABG"/>
    <property type="match status" value="1"/>
</dbReference>
<dbReference type="GO" id="GO:0004316">
    <property type="term" value="F:3-oxoacyl-[acyl-carrier-protein] reductase (NADPH) activity"/>
    <property type="evidence" value="ECO:0007669"/>
    <property type="project" value="InterPro"/>
</dbReference>
<evidence type="ECO:0000256" key="5">
    <source>
        <dbReference type="PIRSR" id="PIRSR611284-2"/>
    </source>
</evidence>
<proteinExistence type="inferred from homology"/>
<dbReference type="NCBIfam" id="NF009466">
    <property type="entry name" value="PRK12826.1-2"/>
    <property type="match status" value="1"/>
</dbReference>
<dbReference type="CDD" id="cd05333">
    <property type="entry name" value="BKR_SDR_c"/>
    <property type="match status" value="1"/>
</dbReference>
<dbReference type="InterPro" id="IPR036291">
    <property type="entry name" value="NAD(P)-bd_dom_sf"/>
</dbReference>
<dbReference type="GO" id="GO:0006633">
    <property type="term" value="P:fatty acid biosynthetic process"/>
    <property type="evidence" value="ECO:0007669"/>
    <property type="project" value="InterPro"/>
</dbReference>
<comment type="similarity">
    <text evidence="1">Belongs to the short-chain dehydrogenases/reductases (SDR) family.</text>
</comment>
<comment type="caution">
    <text evidence="7">The sequence shown here is derived from an EMBL/GenBank/DDBJ whole genome shotgun (WGS) entry which is preliminary data.</text>
</comment>
<dbReference type="PRINTS" id="PR00081">
    <property type="entry name" value="GDHRDH"/>
</dbReference>